<keyword evidence="4" id="KW-1185">Reference proteome</keyword>
<name>A0A1J1IJ73_9DIPT</name>
<evidence type="ECO:0000256" key="1">
    <source>
        <dbReference type="ARBA" id="ARBA00023125"/>
    </source>
</evidence>
<evidence type="ECO:0000256" key="2">
    <source>
        <dbReference type="SAM" id="Coils"/>
    </source>
</evidence>
<sequence>MDKLDFIAIKDIRGSMKNINVMFIVLEVVATTKTKENREVYSFKVADQTACINCSIWDEPGKLLQPGDIVRMMKCYSQIWRGCLTLYSGKSGEIIRVGDFCMIFNEQLNMSDPLPLLLNTAQPTIPTVNNGTNGNGRSQIGNSLTPQISAQSLPSVALANNSSTSSTGDNIKPKVTNSNARSYMDYDKLICNYKDCYKILKETAYITFCSHIFCNDHGQKLKSCLSNGCFACKGTLMDHQILHTNLNVSGDTKKLLLCGLSPKVILEVASSALGFWSHQKKHENLDLKRQLDHYRMKLQTQTKQLDEKDSRIFNLLKDIERIESENRFLKADLASKTECIQKDLEKQKTKRSRVDDQFEI</sequence>
<dbReference type="GO" id="GO:0070876">
    <property type="term" value="C:SOSS complex"/>
    <property type="evidence" value="ECO:0007669"/>
    <property type="project" value="TreeGrafter"/>
</dbReference>
<evidence type="ECO:0000313" key="3">
    <source>
        <dbReference type="EMBL" id="CRL00275.1"/>
    </source>
</evidence>
<gene>
    <name evidence="3" type="ORF">CLUMA_CG013548</name>
</gene>
<dbReference type="STRING" id="568069.A0A1J1IJ73"/>
<keyword evidence="1" id="KW-0238">DNA-binding</keyword>
<dbReference type="EMBL" id="CVRI01000054">
    <property type="protein sequence ID" value="CRL00275.1"/>
    <property type="molecule type" value="Genomic_DNA"/>
</dbReference>
<protein>
    <submittedName>
        <fullName evidence="3">CLUMA_CG013548, isoform A</fullName>
    </submittedName>
</protein>
<dbReference type="Proteomes" id="UP000183832">
    <property type="component" value="Unassembled WGS sequence"/>
</dbReference>
<dbReference type="OrthoDB" id="295715at2759"/>
<dbReference type="GO" id="GO:0003677">
    <property type="term" value="F:DNA binding"/>
    <property type="evidence" value="ECO:0007669"/>
    <property type="project" value="UniProtKB-KW"/>
</dbReference>
<dbReference type="Gene3D" id="2.40.50.140">
    <property type="entry name" value="Nucleic acid-binding proteins"/>
    <property type="match status" value="1"/>
</dbReference>
<proteinExistence type="predicted"/>
<dbReference type="PANTHER" id="PTHR13356">
    <property type="entry name" value="OB FOLD NUCLEIC ACID BINDING PROTEIN-RELATED"/>
    <property type="match status" value="1"/>
</dbReference>
<dbReference type="AlphaFoldDB" id="A0A1J1IJ73"/>
<dbReference type="PANTHER" id="PTHR13356:SF0">
    <property type="entry name" value="SOSS COMPLEX SUBUNIT B HOMOLOG"/>
    <property type="match status" value="1"/>
</dbReference>
<dbReference type="SUPFAM" id="SSF50249">
    <property type="entry name" value="Nucleic acid-binding proteins"/>
    <property type="match status" value="1"/>
</dbReference>
<dbReference type="InterPro" id="IPR051231">
    <property type="entry name" value="SOSS-B"/>
</dbReference>
<dbReference type="GO" id="GO:0044818">
    <property type="term" value="P:mitotic G2/M transition checkpoint"/>
    <property type="evidence" value="ECO:0007669"/>
    <property type="project" value="TreeGrafter"/>
</dbReference>
<dbReference type="InterPro" id="IPR012340">
    <property type="entry name" value="NA-bd_OB-fold"/>
</dbReference>
<dbReference type="FunFam" id="2.40.50.140:FF:000072">
    <property type="entry name" value="SOSS complex subunit B2"/>
    <property type="match status" value="1"/>
</dbReference>
<dbReference type="GO" id="GO:0000724">
    <property type="term" value="P:double-strand break repair via homologous recombination"/>
    <property type="evidence" value="ECO:0007669"/>
    <property type="project" value="TreeGrafter"/>
</dbReference>
<feature type="coiled-coil region" evidence="2">
    <location>
        <begin position="284"/>
        <end position="332"/>
    </location>
</feature>
<dbReference type="CDD" id="cd04491">
    <property type="entry name" value="SoSSB_OBF"/>
    <property type="match status" value="1"/>
</dbReference>
<evidence type="ECO:0000313" key="4">
    <source>
        <dbReference type="Proteomes" id="UP000183832"/>
    </source>
</evidence>
<keyword evidence="2" id="KW-0175">Coiled coil</keyword>
<accession>A0A1J1IJ73</accession>
<dbReference type="GO" id="GO:0005694">
    <property type="term" value="C:chromosome"/>
    <property type="evidence" value="ECO:0007669"/>
    <property type="project" value="UniProtKB-ARBA"/>
</dbReference>
<dbReference type="GO" id="GO:0010212">
    <property type="term" value="P:response to ionizing radiation"/>
    <property type="evidence" value="ECO:0007669"/>
    <property type="project" value="TreeGrafter"/>
</dbReference>
<organism evidence="3 4">
    <name type="scientific">Clunio marinus</name>
    <dbReference type="NCBI Taxonomy" id="568069"/>
    <lineage>
        <taxon>Eukaryota</taxon>
        <taxon>Metazoa</taxon>
        <taxon>Ecdysozoa</taxon>
        <taxon>Arthropoda</taxon>
        <taxon>Hexapoda</taxon>
        <taxon>Insecta</taxon>
        <taxon>Pterygota</taxon>
        <taxon>Neoptera</taxon>
        <taxon>Endopterygota</taxon>
        <taxon>Diptera</taxon>
        <taxon>Nematocera</taxon>
        <taxon>Chironomoidea</taxon>
        <taxon>Chironomidae</taxon>
        <taxon>Clunio</taxon>
    </lineage>
</organism>
<reference evidence="3 4" key="1">
    <citation type="submission" date="2015-04" db="EMBL/GenBank/DDBJ databases">
        <authorList>
            <person name="Syromyatnikov M.Y."/>
            <person name="Popov V.N."/>
        </authorList>
    </citation>
    <scope>NUCLEOTIDE SEQUENCE [LARGE SCALE GENOMIC DNA]</scope>
</reference>